<evidence type="ECO:0000256" key="2">
    <source>
        <dbReference type="ARBA" id="ARBA00022645"/>
    </source>
</evidence>
<dbReference type="GO" id="GO:0000324">
    <property type="term" value="C:fungal-type vacuole"/>
    <property type="evidence" value="ECO:0007669"/>
    <property type="project" value="TreeGrafter"/>
</dbReference>
<comment type="caution">
    <text evidence="7">The sequence shown here is derived from an EMBL/GenBank/DDBJ whole genome shotgun (WGS) entry which is preliminary data.</text>
</comment>
<dbReference type="Pfam" id="PF00450">
    <property type="entry name" value="Peptidase_S10"/>
    <property type="match status" value="1"/>
</dbReference>
<dbReference type="PANTHER" id="PTHR11802:SF432">
    <property type="entry name" value="Y, PUTATIVE-RELATED"/>
    <property type="match status" value="1"/>
</dbReference>
<proteinExistence type="inferred from homology"/>
<dbReference type="InterPro" id="IPR018202">
    <property type="entry name" value="Ser_caboxypep_ser_AS"/>
</dbReference>
<keyword evidence="8" id="KW-1185">Reference proteome</keyword>
<dbReference type="InterPro" id="IPR029058">
    <property type="entry name" value="AB_hydrolase_fold"/>
</dbReference>
<dbReference type="VEuPathDB" id="FungiDB:P170DRAFT_433233"/>
<accession>A0A2I2GS80</accession>
<sequence length="489" mass="54053">MLRLLALAATFGLSLAASQTPLLSSPTDDFRVIHSTQFPEYSVRIRQQNESICAAGSAQYTGWLNIGPKHLFFWYFESQNDPVSDPLTLWMTGGPGDSSMIGLFQEIGPCLVNEHANGTVHNPWSWSRNSSLLFVDQPVGTGFSYLDDGEDLPVDSEQAAVDMHRFLQLFVSEVFPHLKPLPVHLSGESYAGHFIPYLGARIIQQNQIYPSQPQVNLKSCLIGNGFMSPRDSFYGYWETPCTTNPGVAAPVFNTTRCDIMAANMPRCMHVSEVCVRNPDPAICDAARSVCYEGVVGWYDEEAGAGGRNRFDITAPCAIDEMCYIQSARIETYLNSAAVWTSLSPPSEVEEYRFVSQAVIDAFDTSADGMTSTSELVVFLLEQGVDFLAYQGNLDLACNTAGNRRWAESVVWKGQVEFTAREMRVWRAFVEEKGGMETVGRMKEVKVEGGDGKVRFAFVTVDGAGHLLPQDRPDVALDMMVRWITGASFA</sequence>
<dbReference type="GeneID" id="36556131"/>
<name>A0A2I2GS80_9EURO</name>
<dbReference type="PANTHER" id="PTHR11802">
    <property type="entry name" value="SERINE PROTEASE FAMILY S10 SERINE CARBOXYPEPTIDASE"/>
    <property type="match status" value="1"/>
</dbReference>
<dbReference type="InterPro" id="IPR001563">
    <property type="entry name" value="Peptidase_S10"/>
</dbReference>
<dbReference type="RefSeq" id="XP_024711029.1">
    <property type="nucleotide sequence ID" value="XM_024848432.1"/>
</dbReference>
<keyword evidence="6" id="KW-0732">Signal</keyword>
<dbReference type="GO" id="GO:0006508">
    <property type="term" value="P:proteolysis"/>
    <property type="evidence" value="ECO:0007669"/>
    <property type="project" value="UniProtKB-KW"/>
</dbReference>
<protein>
    <recommendedName>
        <fullName evidence="6">Carboxypeptidase</fullName>
        <ecNumber evidence="6">3.4.16.-</ecNumber>
    </recommendedName>
</protein>
<dbReference type="EC" id="3.4.16.-" evidence="6"/>
<dbReference type="Gene3D" id="3.40.50.1820">
    <property type="entry name" value="alpha/beta hydrolase"/>
    <property type="match status" value="1"/>
</dbReference>
<dbReference type="GO" id="GO:0004185">
    <property type="term" value="F:serine-type carboxypeptidase activity"/>
    <property type="evidence" value="ECO:0007669"/>
    <property type="project" value="UniProtKB-UniRule"/>
</dbReference>
<keyword evidence="3 6" id="KW-0645">Protease</keyword>
<dbReference type="AlphaFoldDB" id="A0A2I2GS80"/>
<gene>
    <name evidence="7" type="ORF">P170DRAFT_433233</name>
</gene>
<keyword evidence="2 6" id="KW-0121">Carboxypeptidase</keyword>
<dbReference type="EMBL" id="MSFO01000001">
    <property type="protein sequence ID" value="PLB55727.1"/>
    <property type="molecule type" value="Genomic_DNA"/>
</dbReference>
<evidence type="ECO:0000256" key="5">
    <source>
        <dbReference type="ARBA" id="ARBA00023180"/>
    </source>
</evidence>
<dbReference type="STRING" id="1392250.A0A2I2GS80"/>
<evidence type="ECO:0000313" key="7">
    <source>
        <dbReference type="EMBL" id="PLB55727.1"/>
    </source>
</evidence>
<feature type="chain" id="PRO_5013987335" description="Carboxypeptidase" evidence="6">
    <location>
        <begin position="17"/>
        <end position="489"/>
    </location>
</feature>
<dbReference type="SUPFAM" id="SSF53474">
    <property type="entry name" value="alpha/beta-Hydrolases"/>
    <property type="match status" value="1"/>
</dbReference>
<dbReference type="OrthoDB" id="443318at2759"/>
<evidence type="ECO:0000256" key="6">
    <source>
        <dbReference type="RuleBase" id="RU361156"/>
    </source>
</evidence>
<evidence type="ECO:0000256" key="3">
    <source>
        <dbReference type="ARBA" id="ARBA00022670"/>
    </source>
</evidence>
<keyword evidence="4 6" id="KW-0378">Hydrolase</keyword>
<feature type="signal peptide" evidence="6">
    <location>
        <begin position="1"/>
        <end position="16"/>
    </location>
</feature>
<dbReference type="Gene3D" id="1.10.287.410">
    <property type="match status" value="1"/>
</dbReference>
<evidence type="ECO:0000256" key="4">
    <source>
        <dbReference type="ARBA" id="ARBA00022801"/>
    </source>
</evidence>
<dbReference type="Proteomes" id="UP000234275">
    <property type="component" value="Unassembled WGS sequence"/>
</dbReference>
<dbReference type="PRINTS" id="PR00724">
    <property type="entry name" value="CRBOXYPTASEC"/>
</dbReference>
<evidence type="ECO:0000256" key="1">
    <source>
        <dbReference type="ARBA" id="ARBA00009431"/>
    </source>
</evidence>
<organism evidence="7 8">
    <name type="scientific">Aspergillus steynii IBT 23096</name>
    <dbReference type="NCBI Taxonomy" id="1392250"/>
    <lineage>
        <taxon>Eukaryota</taxon>
        <taxon>Fungi</taxon>
        <taxon>Dikarya</taxon>
        <taxon>Ascomycota</taxon>
        <taxon>Pezizomycotina</taxon>
        <taxon>Eurotiomycetes</taxon>
        <taxon>Eurotiomycetidae</taxon>
        <taxon>Eurotiales</taxon>
        <taxon>Aspergillaceae</taxon>
        <taxon>Aspergillus</taxon>
        <taxon>Aspergillus subgen. Circumdati</taxon>
    </lineage>
</organism>
<evidence type="ECO:0000313" key="8">
    <source>
        <dbReference type="Proteomes" id="UP000234275"/>
    </source>
</evidence>
<reference evidence="7 8" key="1">
    <citation type="submission" date="2016-12" db="EMBL/GenBank/DDBJ databases">
        <title>The genomes of Aspergillus section Nigri reveals drivers in fungal speciation.</title>
        <authorList>
            <consortium name="DOE Joint Genome Institute"/>
            <person name="Vesth T.C."/>
            <person name="Nybo J."/>
            <person name="Theobald S."/>
            <person name="Brandl J."/>
            <person name="Frisvad J.C."/>
            <person name="Nielsen K.F."/>
            <person name="Lyhne E.K."/>
            <person name="Kogle M.E."/>
            <person name="Kuo A."/>
            <person name="Riley R."/>
            <person name="Clum A."/>
            <person name="Nolan M."/>
            <person name="Lipzen A."/>
            <person name="Salamov A."/>
            <person name="Henrissat B."/>
            <person name="Wiebenga A."/>
            <person name="De Vries R.P."/>
            <person name="Grigoriev I.V."/>
            <person name="Mortensen U.H."/>
            <person name="Andersen M.R."/>
            <person name="Baker S.E."/>
        </authorList>
    </citation>
    <scope>NUCLEOTIDE SEQUENCE [LARGE SCALE GENOMIC DNA]</scope>
    <source>
        <strain evidence="7 8">IBT 23096</strain>
    </source>
</reference>
<dbReference type="PROSITE" id="PS00131">
    <property type="entry name" value="CARBOXYPEPT_SER_SER"/>
    <property type="match status" value="1"/>
</dbReference>
<keyword evidence="5" id="KW-0325">Glycoprotein</keyword>
<comment type="similarity">
    <text evidence="1 6">Belongs to the peptidase S10 family.</text>
</comment>